<organism evidence="1 2">
    <name type="scientific">Pantoea ananas</name>
    <name type="common">Erwinia uredovora</name>
    <dbReference type="NCBI Taxonomy" id="553"/>
    <lineage>
        <taxon>Bacteria</taxon>
        <taxon>Pseudomonadati</taxon>
        <taxon>Pseudomonadota</taxon>
        <taxon>Gammaproteobacteria</taxon>
        <taxon>Enterobacterales</taxon>
        <taxon>Erwiniaceae</taxon>
        <taxon>Pantoea</taxon>
    </lineage>
</organism>
<dbReference type="EMBL" id="CP059084">
    <property type="protein sequence ID" value="QTC46866.1"/>
    <property type="molecule type" value="Genomic_DNA"/>
</dbReference>
<evidence type="ECO:0000313" key="1">
    <source>
        <dbReference type="EMBL" id="QTC46866.1"/>
    </source>
</evidence>
<sequence>MKTYARIEKNIVKELFSTEEKITKLFHPDMQWVDITASGVKISEGWNYINNTFIPEKKTSIL</sequence>
<reference evidence="1" key="1">
    <citation type="submission" date="2020-07" db="EMBL/GenBank/DDBJ databases">
        <title>Genome Sequences for Panteoa spp. that cause Center Rot in Onions.</title>
        <authorList>
            <person name="Asselin J.A."/>
            <person name="Helmann T."/>
            <person name="Beer S."/>
            <person name="Stodghill P."/>
        </authorList>
    </citation>
    <scope>NUCLEOTIDE SEQUENCE</scope>
    <source>
        <strain evidence="1">OC5a</strain>
    </source>
</reference>
<dbReference type="RefSeq" id="WP_110286692.1">
    <property type="nucleotide sequence ID" value="NZ_CP059084.1"/>
</dbReference>
<proteinExistence type="predicted"/>
<accession>A0A8A4KL06</accession>
<evidence type="ECO:0000313" key="2">
    <source>
        <dbReference type="Proteomes" id="UP000663901"/>
    </source>
</evidence>
<protein>
    <submittedName>
        <fullName evidence="1">Uncharacterized protein</fullName>
    </submittedName>
</protein>
<dbReference type="Proteomes" id="UP000663901">
    <property type="component" value="Chromosome"/>
</dbReference>
<name>A0A8A4KL06_PANAN</name>
<gene>
    <name evidence="1" type="ORF">H0Z12_04575</name>
</gene>
<dbReference type="AlphaFoldDB" id="A0A8A4KL06"/>